<accession>A0A4S4APU0</accession>
<dbReference type="OrthoDB" id="595481at2"/>
<evidence type="ECO:0000313" key="3">
    <source>
        <dbReference type="Proteomes" id="UP000307956"/>
    </source>
</evidence>
<dbReference type="RefSeq" id="WP_136385487.1">
    <property type="nucleotide sequence ID" value="NZ_SSOD01000010.1"/>
</dbReference>
<proteinExistence type="predicted"/>
<dbReference type="EMBL" id="SSOD01000010">
    <property type="protein sequence ID" value="THF60453.1"/>
    <property type="molecule type" value="Genomic_DNA"/>
</dbReference>
<feature type="region of interest" description="Disordered" evidence="1">
    <location>
        <begin position="86"/>
        <end position="112"/>
    </location>
</feature>
<evidence type="ECO:0000256" key="1">
    <source>
        <dbReference type="SAM" id="MobiDB-lite"/>
    </source>
</evidence>
<sequence>MPRIDEYESEVLTAYDKGELKSIATKAELAKFKAAARATAIKDRRVNIRLSSGDLNDIQVKALEEGVPYQTLIASVLHKYVTGRLRESQEAKHSQGETAKRRPTRRSSGPRA</sequence>
<dbReference type="AlphaFoldDB" id="A0A4S4APU0"/>
<comment type="caution">
    <text evidence="2">The sequence shown here is derived from an EMBL/GenBank/DDBJ whole genome shotgun (WGS) entry which is preliminary data.</text>
</comment>
<organism evidence="2 3">
    <name type="scientific">Pseudothauera rhizosphaerae</name>
    <dbReference type="NCBI Taxonomy" id="2565932"/>
    <lineage>
        <taxon>Bacteria</taxon>
        <taxon>Pseudomonadati</taxon>
        <taxon>Pseudomonadota</taxon>
        <taxon>Betaproteobacteria</taxon>
        <taxon>Rhodocyclales</taxon>
        <taxon>Zoogloeaceae</taxon>
        <taxon>Pseudothauera</taxon>
    </lineage>
</organism>
<gene>
    <name evidence="2" type="ORF">E6O51_13305</name>
</gene>
<evidence type="ECO:0008006" key="4">
    <source>
        <dbReference type="Google" id="ProtNLM"/>
    </source>
</evidence>
<dbReference type="Proteomes" id="UP000307956">
    <property type="component" value="Unassembled WGS sequence"/>
</dbReference>
<protein>
    <recommendedName>
        <fullName evidence="4">Antitoxin</fullName>
    </recommendedName>
</protein>
<reference evidence="2 3" key="1">
    <citation type="submission" date="2019-04" db="EMBL/GenBank/DDBJ databases">
        <title>Azoarcus rhizosphaerae sp. nov. isolated from rhizosphere of Ficus religiosa.</title>
        <authorList>
            <person name="Lin S.-Y."/>
            <person name="Hameed A."/>
            <person name="Hsu Y.-H."/>
            <person name="Young C.-C."/>
        </authorList>
    </citation>
    <scope>NUCLEOTIDE SEQUENCE [LARGE SCALE GENOMIC DNA]</scope>
    <source>
        <strain evidence="2 3">CC-YHH848</strain>
    </source>
</reference>
<name>A0A4S4APU0_9RHOO</name>
<evidence type="ECO:0000313" key="2">
    <source>
        <dbReference type="EMBL" id="THF60453.1"/>
    </source>
</evidence>
<keyword evidence="3" id="KW-1185">Reference proteome</keyword>
<feature type="compositionally biased region" description="Basic and acidic residues" evidence="1">
    <location>
        <begin position="86"/>
        <end position="100"/>
    </location>
</feature>